<accession>A0A2P4X7V3</accession>
<dbReference type="Pfam" id="PF03184">
    <property type="entry name" value="DDE_1"/>
    <property type="match status" value="1"/>
</dbReference>
<name>A0A2P4X7V3_9STRA</name>
<reference evidence="2 3" key="1">
    <citation type="journal article" date="2017" name="Genome Biol. Evol.">
        <title>Phytophthora megakarya and P. palmivora, closely related causal agents of cacao black pod rot, underwent increases in genome sizes and gene numbers by different mechanisms.</title>
        <authorList>
            <person name="Ali S.S."/>
            <person name="Shao J."/>
            <person name="Lary D.J."/>
            <person name="Kronmiller B."/>
            <person name="Shen D."/>
            <person name="Strem M.D."/>
            <person name="Amoako-Attah I."/>
            <person name="Akrofi A.Y."/>
            <person name="Begoude B.A."/>
            <person name="Ten Hoopen G.M."/>
            <person name="Coulibaly K."/>
            <person name="Kebe B.I."/>
            <person name="Melnick R.L."/>
            <person name="Guiltinan M.J."/>
            <person name="Tyler B.M."/>
            <person name="Meinhardt L.W."/>
            <person name="Bailey B.A."/>
        </authorList>
    </citation>
    <scope>NUCLEOTIDE SEQUENCE [LARGE SCALE GENOMIC DNA]</scope>
    <source>
        <strain evidence="3">sbr112.9</strain>
    </source>
</reference>
<gene>
    <name evidence="2" type="ORF">PHPALM_29336</name>
</gene>
<evidence type="ECO:0000313" key="2">
    <source>
        <dbReference type="EMBL" id="POM61622.1"/>
    </source>
</evidence>
<protein>
    <recommendedName>
        <fullName evidence="1">DDE-1 domain-containing protein</fullName>
    </recommendedName>
</protein>
<keyword evidence="3" id="KW-1185">Reference proteome</keyword>
<comment type="caution">
    <text evidence="2">The sequence shown here is derived from an EMBL/GenBank/DDBJ whole genome shotgun (WGS) entry which is preliminary data.</text>
</comment>
<dbReference type="EMBL" id="NCKW01015876">
    <property type="protein sequence ID" value="POM61622.1"/>
    <property type="molecule type" value="Genomic_DNA"/>
</dbReference>
<evidence type="ECO:0000313" key="3">
    <source>
        <dbReference type="Proteomes" id="UP000237271"/>
    </source>
</evidence>
<dbReference type="AlphaFoldDB" id="A0A2P4X7V3"/>
<dbReference type="GO" id="GO:0003676">
    <property type="term" value="F:nucleic acid binding"/>
    <property type="evidence" value="ECO:0007669"/>
    <property type="project" value="InterPro"/>
</dbReference>
<evidence type="ECO:0000259" key="1">
    <source>
        <dbReference type="Pfam" id="PF03184"/>
    </source>
</evidence>
<organism evidence="2 3">
    <name type="scientific">Phytophthora palmivora</name>
    <dbReference type="NCBI Taxonomy" id="4796"/>
    <lineage>
        <taxon>Eukaryota</taxon>
        <taxon>Sar</taxon>
        <taxon>Stramenopiles</taxon>
        <taxon>Oomycota</taxon>
        <taxon>Peronosporomycetes</taxon>
        <taxon>Peronosporales</taxon>
        <taxon>Peronosporaceae</taxon>
        <taxon>Phytophthora</taxon>
    </lineage>
</organism>
<feature type="domain" description="DDE-1" evidence="1">
    <location>
        <begin position="66"/>
        <end position="175"/>
    </location>
</feature>
<dbReference type="OrthoDB" id="125935at2759"/>
<dbReference type="InterPro" id="IPR004875">
    <property type="entry name" value="DDE_SF_endonuclease_dom"/>
</dbReference>
<sequence length="235" mass="26490">MLLGDSTGKKYPPFVVFKVRPSSVEERRGENHDARHGFSANMWRKDALPAQNNFGMQVYANAKDRPQPCEPVLLLLDDFSGHWSKEVTEYADEIGVTLMKVPPNATSVCQSADATWNGPLKTRLRNLWIHDLRVQLQARTPDIPFKLQPPDRKHLCSWINDAWNKTTVETVVSGFKKCNLLHGSSGEQVGEVVQVEDAADIVEEAKRSKQTDEVLGEFSLDEDFDDAFQALTLHD</sequence>
<proteinExistence type="predicted"/>
<dbReference type="Proteomes" id="UP000237271">
    <property type="component" value="Unassembled WGS sequence"/>
</dbReference>